<dbReference type="InterPro" id="IPR017956">
    <property type="entry name" value="AT_hook_DNA-bd_motif"/>
</dbReference>
<dbReference type="FunFam" id="1.10.10.10:FF:000537">
    <property type="entry name" value="HMG-Y-related protein A"/>
    <property type="match status" value="1"/>
</dbReference>
<dbReference type="GO" id="GO:0006334">
    <property type="term" value="P:nucleosome assembly"/>
    <property type="evidence" value="ECO:0007669"/>
    <property type="project" value="InterPro"/>
</dbReference>
<keyword evidence="2" id="KW-0677">Repeat</keyword>
<dbReference type="CDD" id="cd00073">
    <property type="entry name" value="H15"/>
    <property type="match status" value="1"/>
</dbReference>
<evidence type="ECO:0000256" key="8">
    <source>
        <dbReference type="SAM" id="MobiDB-lite"/>
    </source>
</evidence>
<dbReference type="PRINTS" id="PR00930">
    <property type="entry name" value="HIGHMOBLTYIY"/>
</dbReference>
<evidence type="ECO:0000256" key="4">
    <source>
        <dbReference type="ARBA" id="ARBA00023125"/>
    </source>
</evidence>
<dbReference type="InterPro" id="IPR036388">
    <property type="entry name" value="WH-like_DNA-bd_sf"/>
</dbReference>
<proteinExistence type="predicted"/>
<dbReference type="Pfam" id="PF02178">
    <property type="entry name" value="AT_hook"/>
    <property type="match status" value="4"/>
</dbReference>
<dbReference type="GO" id="GO:0031492">
    <property type="term" value="F:nucleosomal DNA binding"/>
    <property type="evidence" value="ECO:0007669"/>
    <property type="project" value="TreeGrafter"/>
</dbReference>
<comment type="caution">
    <text evidence="10">The sequence shown here is derived from an EMBL/GenBank/DDBJ whole genome shotgun (WGS) entry which is preliminary data.</text>
</comment>
<dbReference type="InterPro" id="IPR000116">
    <property type="entry name" value="HMGA"/>
</dbReference>
<dbReference type="Proteomes" id="UP000734854">
    <property type="component" value="Unassembled WGS sequence"/>
</dbReference>
<keyword evidence="11" id="KW-1185">Reference proteome</keyword>
<evidence type="ECO:0000256" key="3">
    <source>
        <dbReference type="ARBA" id="ARBA00022990"/>
    </source>
</evidence>
<evidence type="ECO:0000313" key="11">
    <source>
        <dbReference type="Proteomes" id="UP000734854"/>
    </source>
</evidence>
<reference evidence="10 11" key="1">
    <citation type="submission" date="2020-08" db="EMBL/GenBank/DDBJ databases">
        <title>Plant Genome Project.</title>
        <authorList>
            <person name="Zhang R.-G."/>
        </authorList>
    </citation>
    <scope>NUCLEOTIDE SEQUENCE [LARGE SCALE GENOMIC DNA]</scope>
    <source>
        <tissue evidence="10">Rhizome</tissue>
    </source>
</reference>
<dbReference type="GO" id="GO:0045910">
    <property type="term" value="P:negative regulation of DNA recombination"/>
    <property type="evidence" value="ECO:0007669"/>
    <property type="project" value="TreeGrafter"/>
</dbReference>
<comment type="subcellular location">
    <subcellularLocation>
        <location evidence="1">Nucleus</location>
        <location evidence="1">Nucleolus</location>
    </subcellularLocation>
</comment>
<dbReference type="PANTHER" id="PTHR11467:SF162">
    <property type="entry name" value="HMG-Y-RELATED PROTEIN A"/>
    <property type="match status" value="1"/>
</dbReference>
<dbReference type="GO" id="GO:0000786">
    <property type="term" value="C:nucleosome"/>
    <property type="evidence" value="ECO:0007669"/>
    <property type="project" value="InterPro"/>
</dbReference>
<dbReference type="SMART" id="SM00526">
    <property type="entry name" value="H15"/>
    <property type="match status" value="1"/>
</dbReference>
<evidence type="ECO:0000256" key="6">
    <source>
        <dbReference type="ARBA" id="ARBA00068571"/>
    </source>
</evidence>
<dbReference type="GO" id="GO:0006355">
    <property type="term" value="P:regulation of DNA-templated transcription"/>
    <property type="evidence" value="ECO:0007669"/>
    <property type="project" value="InterPro"/>
</dbReference>
<dbReference type="Gene3D" id="1.10.10.10">
    <property type="entry name" value="Winged helix-like DNA-binding domain superfamily/Winged helix DNA-binding domain"/>
    <property type="match status" value="1"/>
</dbReference>
<dbReference type="SMART" id="SM00384">
    <property type="entry name" value="AT_hook"/>
    <property type="match status" value="4"/>
</dbReference>
<evidence type="ECO:0000259" key="9">
    <source>
        <dbReference type="PROSITE" id="PS51504"/>
    </source>
</evidence>
<evidence type="ECO:0000256" key="7">
    <source>
        <dbReference type="ARBA" id="ARBA00076335"/>
    </source>
</evidence>
<feature type="region of interest" description="Disordered" evidence="8">
    <location>
        <begin position="119"/>
        <end position="216"/>
    </location>
</feature>
<dbReference type="GO" id="GO:0030261">
    <property type="term" value="P:chromosome condensation"/>
    <property type="evidence" value="ECO:0007669"/>
    <property type="project" value="TreeGrafter"/>
</dbReference>
<dbReference type="PANTHER" id="PTHR11467">
    <property type="entry name" value="HISTONE H1"/>
    <property type="match status" value="1"/>
</dbReference>
<dbReference type="InterPro" id="IPR005818">
    <property type="entry name" value="Histone_H1/H5_H15"/>
</dbReference>
<organism evidence="10 11">
    <name type="scientific">Zingiber officinale</name>
    <name type="common">Ginger</name>
    <name type="synonym">Amomum zingiber</name>
    <dbReference type="NCBI Taxonomy" id="94328"/>
    <lineage>
        <taxon>Eukaryota</taxon>
        <taxon>Viridiplantae</taxon>
        <taxon>Streptophyta</taxon>
        <taxon>Embryophyta</taxon>
        <taxon>Tracheophyta</taxon>
        <taxon>Spermatophyta</taxon>
        <taxon>Magnoliopsida</taxon>
        <taxon>Liliopsida</taxon>
        <taxon>Zingiberales</taxon>
        <taxon>Zingiberaceae</taxon>
        <taxon>Zingiber</taxon>
    </lineage>
</organism>
<dbReference type="EMBL" id="JACMSC010000001">
    <property type="protein sequence ID" value="KAG6537277.1"/>
    <property type="molecule type" value="Genomic_DNA"/>
</dbReference>
<name>A0A8J5HWT4_ZINOF</name>
<evidence type="ECO:0000313" key="10">
    <source>
        <dbReference type="EMBL" id="KAG6537277.1"/>
    </source>
</evidence>
<dbReference type="PRINTS" id="PR00929">
    <property type="entry name" value="ATHOOK"/>
</dbReference>
<evidence type="ECO:0000256" key="5">
    <source>
        <dbReference type="ARBA" id="ARBA00023242"/>
    </source>
</evidence>
<feature type="compositionally biased region" description="Low complexity" evidence="8">
    <location>
        <begin position="185"/>
        <end position="203"/>
    </location>
</feature>
<evidence type="ECO:0000256" key="1">
    <source>
        <dbReference type="ARBA" id="ARBA00004604"/>
    </source>
</evidence>
<feature type="domain" description="H15" evidence="9">
    <location>
        <begin position="56"/>
        <end position="126"/>
    </location>
</feature>
<dbReference type="PROSITE" id="PS51504">
    <property type="entry name" value="H15"/>
    <property type="match status" value="1"/>
</dbReference>
<accession>A0A8J5HWT4</accession>
<dbReference type="SUPFAM" id="SSF46785">
    <property type="entry name" value="Winged helix' DNA-binding domain"/>
    <property type="match status" value="1"/>
</dbReference>
<dbReference type="Pfam" id="PF00538">
    <property type="entry name" value="Linker_histone"/>
    <property type="match status" value="1"/>
</dbReference>
<gene>
    <name evidence="10" type="ORF">ZIOFF_002364</name>
</gene>
<dbReference type="InterPro" id="IPR036390">
    <property type="entry name" value="WH_DNA-bd_sf"/>
</dbReference>
<protein>
    <recommendedName>
        <fullName evidence="6">HMG-Y-related protein A</fullName>
    </recommendedName>
    <alternativeName>
        <fullName evidence="7">High mobility group A protein</fullName>
    </alternativeName>
</protein>
<keyword evidence="3" id="KW-0007">Acetylation</keyword>
<dbReference type="GO" id="GO:0003690">
    <property type="term" value="F:double-stranded DNA binding"/>
    <property type="evidence" value="ECO:0007669"/>
    <property type="project" value="TreeGrafter"/>
</dbReference>
<keyword evidence="4" id="KW-0238">DNA-binding</keyword>
<evidence type="ECO:0000256" key="2">
    <source>
        <dbReference type="ARBA" id="ARBA00022737"/>
    </source>
</evidence>
<keyword evidence="5" id="KW-0539">Nucleus</keyword>
<dbReference type="AlphaFoldDB" id="A0A8J5HWT4"/>
<dbReference type="GO" id="GO:0005730">
    <property type="term" value="C:nucleolus"/>
    <property type="evidence" value="ECO:0007669"/>
    <property type="project" value="UniProtKB-SubCell"/>
</dbReference>
<sequence length="317" mass="34545">MRCYCIFSDGSILPFLRGEFTPADVNPFRNEPSRSSSFLHCLRQSALAMAANDEDSGKSYPEMIMEAIDALNEKNGSNKSALSKYLEARYSDLPPSHASLLTAHLARLRETGELVFLKNNYFRPGPNSPPKRGRGRPPKPKPAPTLGEEAPSPRPRGRPPKPKDSLSVSVTKVTSGIPRQRGRPPKSAASRPAASVPVAAGGVVKRGRGRPPKVKPAAEPALMDLRGQWWRLESACKLCGAVCSFLLYVKSLTKTVAVLPSLFFSRATLHANYCILFSQRGTALRNGSSLPPKVECGMMSLWDVDGVLECSKQMELV</sequence>